<keyword evidence="3" id="KW-0489">Methyltransferase</keyword>
<comment type="similarity">
    <text evidence="1">Belongs to the class IV-like SAM-binding methyltransferase superfamily. RNA methyltransferase TrmH family.</text>
</comment>
<dbReference type="InterPro" id="IPR016024">
    <property type="entry name" value="ARM-type_fold"/>
</dbReference>
<dbReference type="InterPro" id="IPR029028">
    <property type="entry name" value="Alpha/beta_knot_MTases"/>
</dbReference>
<dbReference type="Proteomes" id="UP000005226">
    <property type="component" value="Chromosome 4"/>
</dbReference>
<reference evidence="16" key="3">
    <citation type="submission" date="2025-09" db="UniProtKB">
        <authorList>
            <consortium name="Ensembl"/>
        </authorList>
    </citation>
    <scope>IDENTIFICATION</scope>
</reference>
<accession>A0A674NNC5</accession>
<sequence>MYSILMNAVLSSSPDYERLFESLSWSSDSWPGTERVDALTALIDGLGSSMADGDTARFTEANRELIKEKIHSVMWQQCLPLFSALSLHGSDCMRQRESIASACRLLSACVPLCEESGPETLALSVLPSLSVSEEETPGPGRLGVEVACEVMAALLPSLWKSEQLPLSILSSALSSIRTLPDALVSKVMTRLLVPLLGCSSGETLGSILKCILDDLCCWYSTERSPAVTERTLLCLTVLSDHIMGPRSFPSCSDPRLSPQFWMMVQDGLMHRDSVSRKRALYLLKKCLALSEDEGVECPPSTSREELLFRWTPHRRELLREFWEDFVLVMETLEENQVHVVRPVLNRIDALIQTTVNDSQASAQGLFHPSWLLCVYQRMFHSENKSLMREGVCHLLQLQVLQQPGFALAFSQFITSSLMDVLSESSLFNRSAGQSVGDCPELGAKLQVFMVTFFSSLPSQHRGHILLKMIRALCSKHWCAVPLLFLSQALSKLPPSPLLGTDGLAALREVLRCTMITHQVLLRGAAQCFLLNSALQLTDVSSVSLDDVFKFLTDFRADESLCRDTQTWNQVCVWLSDNEGNFKPTTPDTTDTVRSYIQHEIETYLRVPASNGQTERLPNPKEADKLSRAILLCVDVESKRAGIEISESLESLLSPLLETLSKVSTNIYLPVRKSDKCLQLMLGLLQHGTTPRWQHTGEEQADKVMAVIEKLILGVIDPVQEFIMRRVLGELQELYDVERADLYLSVLQQLVVMYHSLPEFCGKIQQNCFPKILHHGLDVLRETNKQVNSLANQVAKVIAMASLGMVCGLLEEEVIALQSETIAPLKTLNEYFYSQMSTSSECLPGLGNFNTPLQKPDTGDALGDAEMLQDWGRVSAGFLRHQWICLSFLIKAVGVPDSVEVSRVPETLKAALSCSVEALALLPSDLVLPLLTFMKTVLPQLLFHDELLCVEAVTLSWRLVQGLSTNAHDFWPALKGFISMTFHHKLLQLTDSQAPTLVTTLRQIASELMELSQSKSGVFGVLLQHCCQLWLPADRVSNNTADIMFSSVFNHVNIITEACVYGPVFRRDQRLIQDVQTYVEQLGEACGANVAVSSENRDDHLPRTCILAFLSHLDSSNVLHQRLMEKLVTDLLEKENEISQSKVRYYSNSLQHRVKNRVWQTLLLLLPKLREEFVDTVADRVFEAGFCSNQASVKYLIEWMMVLILVYYPHHMDNFWTCFSKDHEKTKTSSCTFLSVLVHFNVIMPKLQDQPAQLGKALDVILQWCFNHNFSVRLYALLALKRVWSLAEARAAEGPHGFAGLSTVVKACLNQAEAMQSTGNANKNWVKIQEHFFFGCFHPIRDYSVETIFYTFPNLSDLADDEWIPPWKFENLVTFSENPSLPLRNPAPDLRDHQPGDWIQQDKGEQSKEDRWAEVQKKITPWKSGLQEQEAELQLGPQQRAVRLGKQHGALVVVASLIDKPTNLGGLCRTCEIFGASALVLDSLRHVSDKHFQSLSVSSELWLPLMEVKPVQLTDFLQAKKNEGYCIVGVEQTANSQSLQHYQFPEKTLLLLGNEREGIPANLLQMLDVCVEIPQQGIIRSLNVHVSAALLIWEYTRQHLISGSSEVDPQRC</sequence>
<dbReference type="SUPFAM" id="SSF48371">
    <property type="entry name" value="ARM repeat"/>
    <property type="match status" value="2"/>
</dbReference>
<evidence type="ECO:0000256" key="8">
    <source>
        <dbReference type="ARBA" id="ARBA00093266"/>
    </source>
</evidence>
<name>A0A674NNC5_TAKRU</name>
<evidence type="ECO:0000256" key="4">
    <source>
        <dbReference type="ARBA" id="ARBA00022679"/>
    </source>
</evidence>
<evidence type="ECO:0000259" key="15">
    <source>
        <dbReference type="Pfam" id="PF25050"/>
    </source>
</evidence>
<comment type="subunit">
    <text evidence="2">Monomer and homodimer.</text>
</comment>
<evidence type="ECO:0000256" key="13">
    <source>
        <dbReference type="SAM" id="MobiDB-lite"/>
    </source>
</evidence>
<dbReference type="InterPro" id="IPR025806">
    <property type="entry name" value="TARBP1"/>
</dbReference>
<keyword evidence="5" id="KW-0949">S-adenosyl-L-methionine</keyword>
<reference evidence="16 17" key="1">
    <citation type="journal article" date="2011" name="Genome Biol. Evol.">
        <title>Integration of the genetic map and genome assembly of fugu facilitates insights into distinct features of genome evolution in teleosts and mammals.</title>
        <authorList>
            <person name="Kai W."/>
            <person name="Kikuchi K."/>
            <person name="Tohari S."/>
            <person name="Chew A.K."/>
            <person name="Tay A."/>
            <person name="Fujiwara A."/>
            <person name="Hosoya S."/>
            <person name="Suetake H."/>
            <person name="Naruse K."/>
            <person name="Brenner S."/>
            <person name="Suzuki Y."/>
            <person name="Venkatesh B."/>
        </authorList>
    </citation>
    <scope>NUCLEOTIDE SEQUENCE [LARGE SCALE GENOMIC DNA]</scope>
</reference>
<dbReference type="GO" id="GO:0003723">
    <property type="term" value="F:RNA binding"/>
    <property type="evidence" value="ECO:0007669"/>
    <property type="project" value="UniProtKB-KW"/>
</dbReference>
<feature type="domain" description="TARBP1" evidence="15">
    <location>
        <begin position="231"/>
        <end position="362"/>
    </location>
</feature>
<dbReference type="GO" id="GO:0030488">
    <property type="term" value="P:tRNA methylation"/>
    <property type="evidence" value="ECO:0007669"/>
    <property type="project" value="InterPro"/>
</dbReference>
<comment type="function">
    <text evidence="9">S-adenosyl-L-methionine-dependent 2'-O-ribose methyltransferase that catalyzes the formation of 2'-O-methylguanosine at position 18 (Gm18) in a subset of tRNA. Selectively mediates Gm18 methylation of tRNAGln-TTG/CTG and tRNASer-TGA/GCT. Gm18 modification can enhance the stability of modified tRNAs.</text>
</comment>
<reference evidence="16" key="2">
    <citation type="submission" date="2025-08" db="UniProtKB">
        <authorList>
            <consortium name="Ensembl"/>
        </authorList>
    </citation>
    <scope>IDENTIFICATION</scope>
</reference>
<proteinExistence type="inferred from homology"/>
<dbReference type="FunFam" id="3.40.1280.10:FF:000010">
    <property type="entry name" value="probable methyltransferase TARBP1"/>
    <property type="match status" value="1"/>
</dbReference>
<evidence type="ECO:0000256" key="11">
    <source>
        <dbReference type="ARBA" id="ARBA00093636"/>
    </source>
</evidence>
<evidence type="ECO:0000256" key="1">
    <source>
        <dbReference type="ARBA" id="ARBA00007228"/>
    </source>
</evidence>
<dbReference type="PANTHER" id="PTHR12029">
    <property type="entry name" value="RNA METHYLTRANSFERASE"/>
    <property type="match status" value="1"/>
</dbReference>
<dbReference type="Pfam" id="PF25050">
    <property type="entry name" value="TARBP1"/>
    <property type="match status" value="1"/>
</dbReference>
<dbReference type="Gene3D" id="3.40.1280.10">
    <property type="match status" value="1"/>
</dbReference>
<dbReference type="OMA" id="ANIPRCK"/>
<protein>
    <recommendedName>
        <fullName evidence="11">tRNA (guanosine(18)-2'-O)-methyltransferase TARBP1</fullName>
        <ecNumber evidence="10">2.1.1.34</ecNumber>
    </recommendedName>
    <alternativeName>
        <fullName evidence="12">TAR RNA-binding protein 1</fullName>
    </alternativeName>
</protein>
<comment type="catalytic activity">
    <reaction evidence="8">
        <text>guanosine(18) in tRNA + S-adenosyl-L-methionine = 2'-O-methylguanosine(18) in tRNA + S-adenosyl-L-homocysteine + H(+)</text>
        <dbReference type="Rhea" id="RHEA:20077"/>
        <dbReference type="Rhea" id="RHEA-COMP:10190"/>
        <dbReference type="Rhea" id="RHEA-COMP:10192"/>
        <dbReference type="ChEBI" id="CHEBI:15378"/>
        <dbReference type="ChEBI" id="CHEBI:57856"/>
        <dbReference type="ChEBI" id="CHEBI:59789"/>
        <dbReference type="ChEBI" id="CHEBI:74269"/>
        <dbReference type="ChEBI" id="CHEBI:74445"/>
        <dbReference type="EC" id="2.1.1.34"/>
    </reaction>
    <physiologicalReaction direction="left-to-right" evidence="8">
        <dbReference type="Rhea" id="RHEA:20078"/>
    </physiologicalReaction>
</comment>
<dbReference type="SUPFAM" id="SSF75217">
    <property type="entry name" value="alpha/beta knot"/>
    <property type="match status" value="1"/>
</dbReference>
<dbReference type="InParanoid" id="A0A674NNC5"/>
<keyword evidence="17" id="KW-1185">Reference proteome</keyword>
<keyword evidence="4" id="KW-0808">Transferase</keyword>
<dbReference type="GeneTree" id="ENSGT00390000003939"/>
<gene>
    <name evidence="16" type="primary">tarbp1</name>
</gene>
<evidence type="ECO:0000256" key="10">
    <source>
        <dbReference type="ARBA" id="ARBA00093594"/>
    </source>
</evidence>
<dbReference type="InterPro" id="IPR001537">
    <property type="entry name" value="SpoU_MeTrfase"/>
</dbReference>
<organism evidence="16 17">
    <name type="scientific">Takifugu rubripes</name>
    <name type="common">Japanese pufferfish</name>
    <name type="synonym">Fugu rubripes</name>
    <dbReference type="NCBI Taxonomy" id="31033"/>
    <lineage>
        <taxon>Eukaryota</taxon>
        <taxon>Metazoa</taxon>
        <taxon>Chordata</taxon>
        <taxon>Craniata</taxon>
        <taxon>Vertebrata</taxon>
        <taxon>Euteleostomi</taxon>
        <taxon>Actinopterygii</taxon>
        <taxon>Neopterygii</taxon>
        <taxon>Teleostei</taxon>
        <taxon>Neoteleostei</taxon>
        <taxon>Acanthomorphata</taxon>
        <taxon>Eupercaria</taxon>
        <taxon>Tetraodontiformes</taxon>
        <taxon>Tetradontoidea</taxon>
        <taxon>Tetraodontidae</taxon>
        <taxon>Takifugu</taxon>
    </lineage>
</organism>
<dbReference type="Pfam" id="PF00588">
    <property type="entry name" value="SpoU_methylase"/>
    <property type="match status" value="1"/>
</dbReference>
<dbReference type="GeneID" id="101075663"/>
<feature type="region of interest" description="Disordered" evidence="13">
    <location>
        <begin position="1382"/>
        <end position="1407"/>
    </location>
</feature>
<evidence type="ECO:0000313" key="16">
    <source>
        <dbReference type="Ensembl" id="ENSTRUP00000074569.1"/>
    </source>
</evidence>
<dbReference type="GO" id="GO:0141100">
    <property type="term" value="F:tRNA (guanine(18)-2'-O)-methyltransferase activity"/>
    <property type="evidence" value="ECO:0007669"/>
    <property type="project" value="UniProtKB-EC"/>
</dbReference>
<dbReference type="InterPro" id="IPR044748">
    <property type="entry name" value="Trm3/TARBP1_C"/>
</dbReference>
<evidence type="ECO:0000256" key="7">
    <source>
        <dbReference type="ARBA" id="ARBA00022990"/>
    </source>
</evidence>
<dbReference type="CDD" id="cd18091">
    <property type="entry name" value="SpoU-like_TRM3-like"/>
    <property type="match status" value="1"/>
</dbReference>
<evidence type="ECO:0000259" key="14">
    <source>
        <dbReference type="Pfam" id="PF00588"/>
    </source>
</evidence>
<evidence type="ECO:0000256" key="9">
    <source>
        <dbReference type="ARBA" id="ARBA00093361"/>
    </source>
</evidence>
<dbReference type="InterPro" id="IPR045330">
    <property type="entry name" value="TRM3/TARBP1"/>
</dbReference>
<feature type="compositionally biased region" description="Basic and acidic residues" evidence="13">
    <location>
        <begin position="1388"/>
        <end position="1407"/>
    </location>
</feature>
<evidence type="ECO:0000256" key="2">
    <source>
        <dbReference type="ARBA" id="ARBA00011407"/>
    </source>
</evidence>
<dbReference type="Ensembl" id="ENSTRUT00000085655.1">
    <property type="protein sequence ID" value="ENSTRUP00000074569.1"/>
    <property type="gene ID" value="ENSTRUG00000031709.1"/>
</dbReference>
<keyword evidence="7" id="KW-0007">Acetylation</keyword>
<dbReference type="CTD" id="6894"/>
<dbReference type="KEGG" id="tru:101075663"/>
<evidence type="ECO:0000256" key="3">
    <source>
        <dbReference type="ARBA" id="ARBA00022603"/>
    </source>
</evidence>
<dbReference type="PANTHER" id="PTHR12029:SF11">
    <property type="entry name" value="METHYLTRANSFERASE TARBP1-RELATED"/>
    <property type="match status" value="1"/>
</dbReference>
<dbReference type="RefSeq" id="XP_029690486.1">
    <property type="nucleotide sequence ID" value="XM_029834626.1"/>
</dbReference>
<evidence type="ECO:0000256" key="6">
    <source>
        <dbReference type="ARBA" id="ARBA00022884"/>
    </source>
</evidence>
<dbReference type="OrthoDB" id="241340at2759"/>
<keyword evidence="6" id="KW-0694">RNA-binding</keyword>
<evidence type="ECO:0000313" key="17">
    <source>
        <dbReference type="Proteomes" id="UP000005226"/>
    </source>
</evidence>
<dbReference type="InterPro" id="IPR056921">
    <property type="entry name" value="TARBP1_dom"/>
</dbReference>
<evidence type="ECO:0000256" key="12">
    <source>
        <dbReference type="ARBA" id="ARBA00093656"/>
    </source>
</evidence>
<dbReference type="EC" id="2.1.1.34" evidence="10"/>
<dbReference type="InterPro" id="IPR029026">
    <property type="entry name" value="tRNA_m1G_MTases_N"/>
</dbReference>
<dbReference type="PROSITE" id="PS51624">
    <property type="entry name" value="SAM_MT_TRMH_2"/>
    <property type="match status" value="1"/>
</dbReference>
<evidence type="ECO:0000256" key="5">
    <source>
        <dbReference type="ARBA" id="ARBA00022691"/>
    </source>
</evidence>
<feature type="domain" description="tRNA/rRNA methyltransferase SpoU type" evidence="14">
    <location>
        <begin position="1450"/>
        <end position="1591"/>
    </location>
</feature>